<proteinExistence type="predicted"/>
<accession>A0ABT6QGQ6</accession>
<dbReference type="PANTHER" id="PTHR45856">
    <property type="entry name" value="ALPHA/BETA-HYDROLASES SUPERFAMILY PROTEIN"/>
    <property type="match status" value="1"/>
</dbReference>
<evidence type="ECO:0000259" key="1">
    <source>
        <dbReference type="Pfam" id="PF01764"/>
    </source>
</evidence>
<organism evidence="2 3">
    <name type="scientific">Pseudomonas fungipugnans</name>
    <dbReference type="NCBI Taxonomy" id="3024217"/>
    <lineage>
        <taxon>Bacteria</taxon>
        <taxon>Pseudomonadati</taxon>
        <taxon>Pseudomonadota</taxon>
        <taxon>Gammaproteobacteria</taxon>
        <taxon>Pseudomonadales</taxon>
        <taxon>Pseudomonadaceae</taxon>
        <taxon>Pseudomonas</taxon>
    </lineage>
</organism>
<dbReference type="SUPFAM" id="SSF53474">
    <property type="entry name" value="alpha/beta-Hydrolases"/>
    <property type="match status" value="1"/>
</dbReference>
<keyword evidence="3" id="KW-1185">Reference proteome</keyword>
<protein>
    <submittedName>
        <fullName evidence="2">Lipase family protein</fullName>
    </submittedName>
</protein>
<evidence type="ECO:0000313" key="2">
    <source>
        <dbReference type="EMBL" id="MDI2590062.1"/>
    </source>
</evidence>
<dbReference type="InterPro" id="IPR029058">
    <property type="entry name" value="AB_hydrolase_fold"/>
</dbReference>
<gene>
    <name evidence="2" type="ORF">POF45_01270</name>
</gene>
<reference evidence="2 3" key="1">
    <citation type="submission" date="2023-02" db="EMBL/GenBank/DDBJ databases">
        <title>Pseudomonas chrutzelriedensis sp. nov., a potently antifungal strain isolated from moss.</title>
        <authorList>
            <person name="Schnyder A."/>
            <person name="Kalawong R."/>
            <person name="Eberl L."/>
            <person name="Agnoli K."/>
        </authorList>
    </citation>
    <scope>NUCLEOTIDE SEQUENCE [LARGE SCALE GENOMIC DNA]</scope>
    <source>
        <strain evidence="2 3">681</strain>
    </source>
</reference>
<dbReference type="RefSeq" id="WP_282314833.1">
    <property type="nucleotide sequence ID" value="NZ_JARBWL010000001.1"/>
</dbReference>
<dbReference type="Pfam" id="PF01764">
    <property type="entry name" value="Lipase_3"/>
    <property type="match status" value="1"/>
</dbReference>
<dbReference type="Proteomes" id="UP001159100">
    <property type="component" value="Unassembled WGS sequence"/>
</dbReference>
<feature type="domain" description="Fungal lipase-type" evidence="1">
    <location>
        <begin position="349"/>
        <end position="473"/>
    </location>
</feature>
<evidence type="ECO:0000313" key="3">
    <source>
        <dbReference type="Proteomes" id="UP001159100"/>
    </source>
</evidence>
<sequence>MDHREKQSLSDQKRSCPAIGDWISFRLVDEFGEGKPYAGLAYELFDSEGIKHNGSLDGEGFSKVDGQYAGPLILTISKDYQGADDFYSTISTRSSYPIKLTQLQVAAEETLHRPIGSSTKTGAYRAASEKAEFYNVEVRQFVEHTRHLPLPAKLSKPVPEGWKKIACDFGKGKAPTYGVGLLPEKHYVLEVRALRAFRPMFSLTPAFSAVNLYNLSLFATLSYGDFGQIPKNPNAPKDLKDPTSQELGEELKYPVVGTIGHVLQTCLACYQEPMRYADAKTVNFPIVEDIPYSKRLEIVPYDPDIYKNADEQDTPSDVHFFNDERQGPHDWKNTDTQAYATHDDRMILIGVRGTAEKWDAWRDGDAEQVPVKDGVGKAHQGFHEGYVAVQSFVTKYVERFRTSEQRILVCGHSLGGAIALLLAEWIRRNYDPDVILYTFGSPRAGDAEFVEGAKSLVHHRIVNNNDPVPSVPAAWMDTNKAVWIPGIAATVTGGVAPIVGGVVFGAGLSRFGGEPYRHQGEQRYFTPLRLPGNQVSSVLWTPGCEGYEESAMTQLCYANVKNSDTPERSNFGVQVMNGADHTMLGGYIPACWATLRRWQDTQTSGGTVLTPREADNMRTQISNYRTALQKWQLAADTEFPGGTIESRKNERATAVQRNASMSDLQTRQKEIHLAIKHNKRELEDIEGTLQRVKLLESTTLELADVYGDRAELPELKKNIQRWVEHKENQAAVRIAQIPSSQSTSMA</sequence>
<dbReference type="EMBL" id="JARBWL010000001">
    <property type="protein sequence ID" value="MDI2590062.1"/>
    <property type="molecule type" value="Genomic_DNA"/>
</dbReference>
<dbReference type="Gene3D" id="3.40.50.1820">
    <property type="entry name" value="alpha/beta hydrolase"/>
    <property type="match status" value="1"/>
</dbReference>
<dbReference type="InterPro" id="IPR051218">
    <property type="entry name" value="Sec_MonoDiacylglyc_Lipase"/>
</dbReference>
<comment type="caution">
    <text evidence="2">The sequence shown here is derived from an EMBL/GenBank/DDBJ whole genome shotgun (WGS) entry which is preliminary data.</text>
</comment>
<dbReference type="InterPro" id="IPR002921">
    <property type="entry name" value="Fungal_lipase-type"/>
</dbReference>
<dbReference type="CDD" id="cd00519">
    <property type="entry name" value="Lipase_3"/>
    <property type="match status" value="1"/>
</dbReference>
<dbReference type="PANTHER" id="PTHR45856:SF24">
    <property type="entry name" value="FUNGAL LIPASE-LIKE DOMAIN-CONTAINING PROTEIN"/>
    <property type="match status" value="1"/>
</dbReference>
<name>A0ABT6QGQ6_9PSED</name>